<dbReference type="AlphaFoldDB" id="A0ABD1L3B4"/>
<comment type="caution">
    <text evidence="2">The sequence shown here is derived from an EMBL/GenBank/DDBJ whole genome shotgun (WGS) entry which is preliminary data.</text>
</comment>
<reference evidence="2 3" key="1">
    <citation type="submission" date="2024-08" db="EMBL/GenBank/DDBJ databases">
        <title>Insights into the chromosomal genome structure of Flemingia macrophylla.</title>
        <authorList>
            <person name="Ding Y."/>
            <person name="Zhao Y."/>
            <person name="Bi W."/>
            <person name="Wu M."/>
            <person name="Zhao G."/>
            <person name="Gong Y."/>
            <person name="Li W."/>
            <person name="Zhang P."/>
        </authorList>
    </citation>
    <scope>NUCLEOTIDE SEQUENCE [LARGE SCALE GENOMIC DNA]</scope>
    <source>
        <strain evidence="2">DYQJB</strain>
        <tissue evidence="2">Leaf</tissue>
    </source>
</reference>
<sequence length="381" mass="41980">MRAMKQIHAHTITHDLGRFAFVANKLLVFDLGPCSYFCRGSNCVQSQRPMCGKMEEELSFVESMSMEVDGAIWVCLLNGCLLHGHVELANYIVAIVLFVPRLCRSLLPEVLPSLEDHQHDDAPSGLELTFIPNMYGVINITIVNLRSNPSKKPDTHLHSNPSNKPNTQHLKERFKVHKKSGGDQNDDGESEEHEQKLALGGCEKLFGSEKEEKRVVTVVGGLTVVVPGLVLRLEGGDAGDGEERWMYEIIMPTTKVAPTLLPLRSRKKKAEGTSAMHGVEKEKEKRSKIDEKSKKTSPKLRSGAQHQRKTCSGAPTTVFGALAPKTHASDVLMPISGTSASEMSKKNASFNFDAPAAGQNMGIRLQCLMKVIDFCLSFQMT</sequence>
<name>A0ABD1L3B4_9FABA</name>
<proteinExistence type="predicted"/>
<feature type="region of interest" description="Disordered" evidence="1">
    <location>
        <begin position="149"/>
        <end position="169"/>
    </location>
</feature>
<keyword evidence="3" id="KW-1185">Reference proteome</keyword>
<evidence type="ECO:0000313" key="2">
    <source>
        <dbReference type="EMBL" id="KAL2317853.1"/>
    </source>
</evidence>
<protein>
    <submittedName>
        <fullName evidence="2">Uncharacterized protein</fullName>
    </submittedName>
</protein>
<evidence type="ECO:0000256" key="1">
    <source>
        <dbReference type="SAM" id="MobiDB-lite"/>
    </source>
</evidence>
<evidence type="ECO:0000313" key="3">
    <source>
        <dbReference type="Proteomes" id="UP001603857"/>
    </source>
</evidence>
<feature type="region of interest" description="Disordered" evidence="1">
    <location>
        <begin position="265"/>
        <end position="312"/>
    </location>
</feature>
<dbReference type="Proteomes" id="UP001603857">
    <property type="component" value="Unassembled WGS sequence"/>
</dbReference>
<organism evidence="2 3">
    <name type="scientific">Flemingia macrophylla</name>
    <dbReference type="NCBI Taxonomy" id="520843"/>
    <lineage>
        <taxon>Eukaryota</taxon>
        <taxon>Viridiplantae</taxon>
        <taxon>Streptophyta</taxon>
        <taxon>Embryophyta</taxon>
        <taxon>Tracheophyta</taxon>
        <taxon>Spermatophyta</taxon>
        <taxon>Magnoliopsida</taxon>
        <taxon>eudicotyledons</taxon>
        <taxon>Gunneridae</taxon>
        <taxon>Pentapetalae</taxon>
        <taxon>rosids</taxon>
        <taxon>fabids</taxon>
        <taxon>Fabales</taxon>
        <taxon>Fabaceae</taxon>
        <taxon>Papilionoideae</taxon>
        <taxon>50 kb inversion clade</taxon>
        <taxon>NPAAA clade</taxon>
        <taxon>indigoferoid/millettioid clade</taxon>
        <taxon>Phaseoleae</taxon>
        <taxon>Flemingia</taxon>
    </lineage>
</organism>
<feature type="compositionally biased region" description="Basic and acidic residues" evidence="1">
    <location>
        <begin position="278"/>
        <end position="294"/>
    </location>
</feature>
<feature type="compositionally biased region" description="Polar residues" evidence="1">
    <location>
        <begin position="158"/>
        <end position="168"/>
    </location>
</feature>
<accession>A0ABD1L3B4</accession>
<gene>
    <name evidence="2" type="ORF">Fmac_031729</name>
</gene>
<dbReference type="EMBL" id="JBGMDY010000011">
    <property type="protein sequence ID" value="KAL2317853.1"/>
    <property type="molecule type" value="Genomic_DNA"/>
</dbReference>